<dbReference type="GO" id="GO:0008017">
    <property type="term" value="F:microtubule binding"/>
    <property type="evidence" value="ECO:0007669"/>
    <property type="project" value="InterPro"/>
</dbReference>
<evidence type="ECO:0000256" key="11">
    <source>
        <dbReference type="SAM" id="Coils"/>
    </source>
</evidence>
<evidence type="ECO:0000256" key="9">
    <source>
        <dbReference type="ARBA" id="ARBA00023212"/>
    </source>
</evidence>
<dbReference type="InterPro" id="IPR039308">
    <property type="entry name" value="GAS8"/>
</dbReference>
<dbReference type="GO" id="GO:0031267">
    <property type="term" value="F:small GTPase binding"/>
    <property type="evidence" value="ECO:0007669"/>
    <property type="project" value="InterPro"/>
</dbReference>
<dbReference type="AlphaFoldDB" id="A2FWB4"/>
<dbReference type="PANTHER" id="PTHR31543:SF0">
    <property type="entry name" value="DYNEIN REGULATORY COMPLEX SUBUNIT 4"/>
    <property type="match status" value="1"/>
</dbReference>
<dbReference type="RefSeq" id="XP_001303746.1">
    <property type="nucleotide sequence ID" value="XM_001303745.1"/>
</dbReference>
<dbReference type="PANTHER" id="PTHR31543">
    <property type="entry name" value="DYNEIN REGULATORY COMPLEX SUBUNIT 4"/>
    <property type="match status" value="1"/>
</dbReference>
<evidence type="ECO:0000259" key="13">
    <source>
        <dbReference type="Pfam" id="PF13851"/>
    </source>
</evidence>
<name>A2FWB4_TRIV3</name>
<feature type="coiled-coil region" evidence="11">
    <location>
        <begin position="312"/>
        <end position="470"/>
    </location>
</feature>
<comment type="similarity">
    <text evidence="3">Belongs to the DRC4 family.</text>
</comment>
<evidence type="ECO:0000256" key="10">
    <source>
        <dbReference type="ARBA" id="ARBA00023273"/>
    </source>
</evidence>
<evidence type="ECO:0000256" key="5">
    <source>
        <dbReference type="ARBA" id="ARBA00022701"/>
    </source>
</evidence>
<keyword evidence="8" id="KW-0969">Cilium</keyword>
<protein>
    <recommendedName>
        <fullName evidence="13">Growth arrest-specific protein 8 domain-containing protein</fullName>
    </recommendedName>
</protein>
<reference evidence="14" key="2">
    <citation type="journal article" date="2007" name="Science">
        <title>Draft genome sequence of the sexually transmitted pathogen Trichomonas vaginalis.</title>
        <authorList>
            <person name="Carlton J.M."/>
            <person name="Hirt R.P."/>
            <person name="Silva J.C."/>
            <person name="Delcher A.L."/>
            <person name="Schatz M."/>
            <person name="Zhao Q."/>
            <person name="Wortman J.R."/>
            <person name="Bidwell S.L."/>
            <person name="Alsmark U.C.M."/>
            <person name="Besteiro S."/>
            <person name="Sicheritz-Ponten T."/>
            <person name="Noel C.J."/>
            <person name="Dacks J.B."/>
            <person name="Foster P.G."/>
            <person name="Simillion C."/>
            <person name="Van de Peer Y."/>
            <person name="Miranda-Saavedra D."/>
            <person name="Barton G.J."/>
            <person name="Westrop G.D."/>
            <person name="Mueller S."/>
            <person name="Dessi D."/>
            <person name="Fiori P.L."/>
            <person name="Ren Q."/>
            <person name="Paulsen I."/>
            <person name="Zhang H."/>
            <person name="Bastida-Corcuera F.D."/>
            <person name="Simoes-Barbosa A."/>
            <person name="Brown M.T."/>
            <person name="Hayes R.D."/>
            <person name="Mukherjee M."/>
            <person name="Okumura C.Y."/>
            <person name="Schneider R."/>
            <person name="Smith A.J."/>
            <person name="Vanacova S."/>
            <person name="Villalvazo M."/>
            <person name="Haas B.J."/>
            <person name="Pertea M."/>
            <person name="Feldblyum T.V."/>
            <person name="Utterback T.R."/>
            <person name="Shu C.L."/>
            <person name="Osoegawa K."/>
            <person name="de Jong P.J."/>
            <person name="Hrdy I."/>
            <person name="Horvathova L."/>
            <person name="Zubacova Z."/>
            <person name="Dolezal P."/>
            <person name="Malik S.B."/>
            <person name="Logsdon J.M. Jr."/>
            <person name="Henze K."/>
            <person name="Gupta A."/>
            <person name="Wang C.C."/>
            <person name="Dunne R.L."/>
            <person name="Upcroft J.A."/>
            <person name="Upcroft P."/>
            <person name="White O."/>
            <person name="Salzberg S.L."/>
            <person name="Tang P."/>
            <person name="Chiu C.-H."/>
            <person name="Lee Y.-S."/>
            <person name="Embley T.M."/>
            <person name="Coombs G.H."/>
            <person name="Mottram J.C."/>
            <person name="Tachezy J."/>
            <person name="Fraser-Liggett C.M."/>
            <person name="Johnson P.J."/>
        </authorList>
    </citation>
    <scope>NUCLEOTIDE SEQUENCE [LARGE SCALE GENOMIC DNA]</scope>
    <source>
        <strain evidence="14">G3</strain>
    </source>
</reference>
<dbReference type="OMA" id="SVFYNFQ"/>
<dbReference type="InterPro" id="IPR025593">
    <property type="entry name" value="GAS8_dom"/>
</dbReference>
<feature type="region of interest" description="Disordered" evidence="12">
    <location>
        <begin position="1"/>
        <end position="55"/>
    </location>
</feature>
<evidence type="ECO:0000256" key="1">
    <source>
        <dbReference type="ARBA" id="ARBA00004230"/>
    </source>
</evidence>
<dbReference type="STRING" id="5722.A2FWB4"/>
<dbReference type="GO" id="GO:0048870">
    <property type="term" value="P:cell motility"/>
    <property type="evidence" value="ECO:0007669"/>
    <property type="project" value="InterPro"/>
</dbReference>
<accession>A2FWB4</accession>
<dbReference type="eggNOG" id="ENOG502QQDA">
    <property type="taxonomic scope" value="Eukaryota"/>
</dbReference>
<feature type="domain" description="Growth arrest-specific protein 8" evidence="13">
    <location>
        <begin position="257"/>
        <end position="453"/>
    </location>
</feature>
<evidence type="ECO:0000256" key="2">
    <source>
        <dbReference type="ARBA" id="ARBA00004245"/>
    </source>
</evidence>
<evidence type="ECO:0000256" key="12">
    <source>
        <dbReference type="SAM" id="MobiDB-lite"/>
    </source>
</evidence>
<evidence type="ECO:0000256" key="7">
    <source>
        <dbReference type="ARBA" id="ARBA00023054"/>
    </source>
</evidence>
<dbReference type="Pfam" id="PF13851">
    <property type="entry name" value="GAS"/>
    <property type="match status" value="1"/>
</dbReference>
<gene>
    <name evidence="14" type="ORF">TVAG_094850</name>
</gene>
<keyword evidence="15" id="KW-1185">Reference proteome</keyword>
<keyword evidence="9" id="KW-0206">Cytoskeleton</keyword>
<feature type="coiled-coil region" evidence="11">
    <location>
        <begin position="233"/>
        <end position="261"/>
    </location>
</feature>
<dbReference type="GO" id="GO:0005874">
    <property type="term" value="C:microtubule"/>
    <property type="evidence" value="ECO:0000318"/>
    <property type="project" value="GO_Central"/>
</dbReference>
<evidence type="ECO:0000256" key="3">
    <source>
        <dbReference type="ARBA" id="ARBA00009859"/>
    </source>
</evidence>
<keyword evidence="6" id="KW-0282">Flagellum</keyword>
<keyword evidence="10" id="KW-0966">Cell projection</keyword>
<evidence type="ECO:0000313" key="15">
    <source>
        <dbReference type="Proteomes" id="UP000001542"/>
    </source>
</evidence>
<dbReference type="VEuPathDB" id="TrichDB:TVAG_094850"/>
<keyword evidence="4" id="KW-0963">Cytoplasm</keyword>
<evidence type="ECO:0000256" key="4">
    <source>
        <dbReference type="ARBA" id="ARBA00022490"/>
    </source>
</evidence>
<dbReference type="GO" id="GO:0005794">
    <property type="term" value="C:Golgi apparatus"/>
    <property type="evidence" value="ECO:0000318"/>
    <property type="project" value="GO_Central"/>
</dbReference>
<dbReference type="GO" id="GO:0031514">
    <property type="term" value="C:motile cilium"/>
    <property type="evidence" value="ECO:0007669"/>
    <property type="project" value="UniProtKB-SubCell"/>
</dbReference>
<reference evidence="14" key="1">
    <citation type="submission" date="2006-10" db="EMBL/GenBank/DDBJ databases">
        <authorList>
            <person name="Amadeo P."/>
            <person name="Zhao Q."/>
            <person name="Wortman J."/>
            <person name="Fraser-Liggett C."/>
            <person name="Carlton J."/>
        </authorList>
    </citation>
    <scope>NUCLEOTIDE SEQUENCE</scope>
    <source>
        <strain evidence="14">G3</strain>
    </source>
</reference>
<dbReference type="InParanoid" id="A2FWB4"/>
<evidence type="ECO:0000256" key="6">
    <source>
        <dbReference type="ARBA" id="ARBA00022846"/>
    </source>
</evidence>
<keyword evidence="5" id="KW-0493">Microtubule</keyword>
<evidence type="ECO:0000256" key="8">
    <source>
        <dbReference type="ARBA" id="ARBA00023069"/>
    </source>
</evidence>
<keyword evidence="7 11" id="KW-0175">Coiled coil</keyword>
<dbReference type="SMR" id="A2FWB4"/>
<dbReference type="OrthoDB" id="767661at2759"/>
<evidence type="ECO:0000313" key="14">
    <source>
        <dbReference type="EMBL" id="EAX90816.1"/>
    </source>
</evidence>
<sequence>MTEPGKEQTEPKPAAAETQPSAKSNNKKGKPPKMSKDQIAAQKAKTRAAMEELKTSMAEAQKQTLLKEAEKNQIIEDDKKAKADTEHHSLLHDELIRQYRIAQQEVADLETVKANAERDIEETKEACAAQLRVYQKKVKHLMAANQNEFSEAYYQGEQQLYQARQEQLMAQTDPERTVDLIRFDKNHIYLQNEGILTKLRTEQDRVFTQLREAFERKVEASRARNEYRTAAMRAQLEEQRIRETEELERHKNEQIKQLQEKHALAFDHIKRFFSGVTHNNLEVIKNSKAKIAQSKTLINSVRKDVDERFARRRELEEPLKAIKEENEKLHKEIDDYKRAKSKLAQNKSKIKVLEEEKRNLQLAQEVLEQRFEQLEQERDALYDQFETSIHDVRQRTEFRAFILEQKVQKMHEVLEQKEMQLQQVMQRKGLDATAISAKIEDVMAVKNARINQLEVEIRKVQEAYNNIYKSYQAKMLEYGIPQEELGFQPMPQGVAYCVDEDPENDGEEDMQE</sequence>
<feature type="compositionally biased region" description="Basic and acidic residues" evidence="12">
    <location>
        <begin position="1"/>
        <end position="10"/>
    </location>
</feature>
<organism evidence="14 15">
    <name type="scientific">Trichomonas vaginalis (strain ATCC PRA-98 / G3)</name>
    <dbReference type="NCBI Taxonomy" id="412133"/>
    <lineage>
        <taxon>Eukaryota</taxon>
        <taxon>Metamonada</taxon>
        <taxon>Parabasalia</taxon>
        <taxon>Trichomonadida</taxon>
        <taxon>Trichomonadidae</taxon>
        <taxon>Trichomonas</taxon>
    </lineage>
</organism>
<proteinExistence type="inferred from homology"/>
<dbReference type="Proteomes" id="UP000001542">
    <property type="component" value="Unassembled WGS sequence"/>
</dbReference>
<dbReference type="EMBL" id="DS114081">
    <property type="protein sequence ID" value="EAX90816.1"/>
    <property type="molecule type" value="Genomic_DNA"/>
</dbReference>
<comment type="subcellular location">
    <subcellularLocation>
        <location evidence="1">Cell projection</location>
        <location evidence="1">Cilium</location>
        <location evidence="1">Flagellum</location>
    </subcellularLocation>
    <subcellularLocation>
        <location evidence="2">Cytoplasm</location>
        <location evidence="2">Cytoskeleton</location>
    </subcellularLocation>
</comment>
<dbReference type="VEuPathDB" id="TrichDB:TVAGG3_0173680"/>
<dbReference type="KEGG" id="tva:4748507"/>